<evidence type="ECO:0000313" key="4">
    <source>
        <dbReference type="EMBL" id="MEU8137598.1"/>
    </source>
</evidence>
<name>A0ABV3DPB8_9ACTN</name>
<evidence type="ECO:0000256" key="2">
    <source>
        <dbReference type="SAM" id="Phobius"/>
    </source>
</evidence>
<dbReference type="Proteomes" id="UP001551482">
    <property type="component" value="Unassembled WGS sequence"/>
</dbReference>
<feature type="region of interest" description="Disordered" evidence="1">
    <location>
        <begin position="55"/>
        <end position="181"/>
    </location>
</feature>
<dbReference type="SUPFAM" id="SSF47090">
    <property type="entry name" value="PGBD-like"/>
    <property type="match status" value="1"/>
</dbReference>
<dbReference type="InterPro" id="IPR036366">
    <property type="entry name" value="PGBDSf"/>
</dbReference>
<feature type="compositionally biased region" description="Basic and acidic residues" evidence="1">
    <location>
        <begin position="165"/>
        <end position="177"/>
    </location>
</feature>
<feature type="region of interest" description="Disordered" evidence="1">
    <location>
        <begin position="1"/>
        <end position="34"/>
    </location>
</feature>
<dbReference type="EMBL" id="JBEZFP010000093">
    <property type="protein sequence ID" value="MEU8137598.1"/>
    <property type="molecule type" value="Genomic_DNA"/>
</dbReference>
<dbReference type="Pfam" id="PF01471">
    <property type="entry name" value="PG_binding_1"/>
    <property type="match status" value="1"/>
</dbReference>
<reference evidence="4 5" key="1">
    <citation type="submission" date="2024-06" db="EMBL/GenBank/DDBJ databases">
        <title>The Natural Products Discovery Center: Release of the First 8490 Sequenced Strains for Exploring Actinobacteria Biosynthetic Diversity.</title>
        <authorList>
            <person name="Kalkreuter E."/>
            <person name="Kautsar S.A."/>
            <person name="Yang D."/>
            <person name="Bader C.D."/>
            <person name="Teijaro C.N."/>
            <person name="Fluegel L."/>
            <person name="Davis C.M."/>
            <person name="Simpson J.R."/>
            <person name="Lauterbach L."/>
            <person name="Steele A.D."/>
            <person name="Gui C."/>
            <person name="Meng S."/>
            <person name="Li G."/>
            <person name="Viehrig K."/>
            <person name="Ye F."/>
            <person name="Su P."/>
            <person name="Kiefer A.F."/>
            <person name="Nichols A."/>
            <person name="Cepeda A.J."/>
            <person name="Yan W."/>
            <person name="Fan B."/>
            <person name="Jiang Y."/>
            <person name="Adhikari A."/>
            <person name="Zheng C.-J."/>
            <person name="Schuster L."/>
            <person name="Cowan T.M."/>
            <person name="Smanski M.J."/>
            <person name="Chevrette M.G."/>
            <person name="De Carvalho L.P.S."/>
            <person name="Shen B."/>
        </authorList>
    </citation>
    <scope>NUCLEOTIDE SEQUENCE [LARGE SCALE GENOMIC DNA]</scope>
    <source>
        <strain evidence="4 5">NPDC048946</strain>
    </source>
</reference>
<proteinExistence type="predicted"/>
<evidence type="ECO:0000256" key="1">
    <source>
        <dbReference type="SAM" id="MobiDB-lite"/>
    </source>
</evidence>
<gene>
    <name evidence="4" type="ORF">AB0C36_29305</name>
</gene>
<dbReference type="RefSeq" id="WP_358359719.1">
    <property type="nucleotide sequence ID" value="NZ_JBEZFP010000093.1"/>
</dbReference>
<organism evidence="4 5">
    <name type="scientific">Streptodolium elevatio</name>
    <dbReference type="NCBI Taxonomy" id="3157996"/>
    <lineage>
        <taxon>Bacteria</taxon>
        <taxon>Bacillati</taxon>
        <taxon>Actinomycetota</taxon>
        <taxon>Actinomycetes</taxon>
        <taxon>Kitasatosporales</taxon>
        <taxon>Streptomycetaceae</taxon>
        <taxon>Streptodolium</taxon>
    </lineage>
</organism>
<evidence type="ECO:0000313" key="5">
    <source>
        <dbReference type="Proteomes" id="UP001551482"/>
    </source>
</evidence>
<keyword evidence="2" id="KW-1133">Transmembrane helix</keyword>
<dbReference type="InterPro" id="IPR002477">
    <property type="entry name" value="Peptidoglycan-bd-like"/>
</dbReference>
<feature type="compositionally biased region" description="Pro residues" evidence="1">
    <location>
        <begin position="146"/>
        <end position="161"/>
    </location>
</feature>
<evidence type="ECO:0000259" key="3">
    <source>
        <dbReference type="Pfam" id="PF01471"/>
    </source>
</evidence>
<protein>
    <submittedName>
        <fullName evidence="4">Peptidoglycan-binding protein</fullName>
    </submittedName>
</protein>
<comment type="caution">
    <text evidence="4">The sequence shown here is derived from an EMBL/GenBank/DDBJ whole genome shotgun (WGS) entry which is preliminary data.</text>
</comment>
<feature type="transmembrane region" description="Helical" evidence="2">
    <location>
        <begin position="38"/>
        <end position="58"/>
    </location>
</feature>
<feature type="compositionally biased region" description="Polar residues" evidence="1">
    <location>
        <begin position="67"/>
        <end position="76"/>
    </location>
</feature>
<accession>A0ABV3DPB8</accession>
<sequence length="464" mass="46860">MNHLPDDGFGGSPEEPGAAQEFAEARGRRPRNRTRTRTFAVAGVAAVVTLGVGGAVVFSPGDDTDKAASQTQSPGATTPIVKGDLTVNAEVDGTLGYGGSGSVFAQSRDPGNDQGGSGGNGGSGGSGGNTPPPGGGPSSGPQNSPQNPPQSTPPSQPPSQPPTKQVDKEQKKEDERYAGQQIFSALPRVGDVVKQGETMYEVNGRRVPLFYGSSPLWRALAKGVSNGPDVQLLERNLAALGFGSDLSVDEKFTDGTAAAVKRWQKSLGLPQTGRVDPSAVAVQPGAVRVTAVKASIGAPAQGEVAAVSGTGRLVDVKLPVDQQNIARKGDKVTVQLPDGKTTTGTISEIGTVASKEEQNGGMPGQGGGKATVPVTVTLDKPEEAGALDGAPVSVGFTSQSRKGVLSVPVNALVALAEGGYAVEVVDAAAGTRKLVGVQPGLFANGRVEITGEGLAAGQNVRVPS</sequence>
<dbReference type="InterPro" id="IPR036365">
    <property type="entry name" value="PGBD-like_sf"/>
</dbReference>
<keyword evidence="2" id="KW-0812">Transmembrane</keyword>
<keyword evidence="2" id="KW-0472">Membrane</keyword>
<feature type="domain" description="Peptidoglycan binding-like" evidence="3">
    <location>
        <begin position="226"/>
        <end position="278"/>
    </location>
</feature>
<dbReference type="Gene3D" id="1.10.101.10">
    <property type="entry name" value="PGBD-like superfamily/PGBD"/>
    <property type="match status" value="1"/>
</dbReference>
<keyword evidence="5" id="KW-1185">Reference proteome</keyword>
<feature type="compositionally biased region" description="Gly residues" evidence="1">
    <location>
        <begin position="113"/>
        <end position="128"/>
    </location>
</feature>
<dbReference type="Gene3D" id="2.40.420.20">
    <property type="match status" value="1"/>
</dbReference>